<name>A0A067ELL3_CITSI</name>
<accession>A0A067ELL3</accession>
<reference evidence="1 2" key="1">
    <citation type="submission" date="2014-04" db="EMBL/GenBank/DDBJ databases">
        <authorList>
            <consortium name="International Citrus Genome Consortium"/>
            <person name="Gmitter F."/>
            <person name="Chen C."/>
            <person name="Farmerie W."/>
            <person name="Harkins T."/>
            <person name="Desany B."/>
            <person name="Mohiuddin M."/>
            <person name="Kodira C."/>
            <person name="Borodovsky M."/>
            <person name="Lomsadze A."/>
            <person name="Burns P."/>
            <person name="Jenkins J."/>
            <person name="Prochnik S."/>
            <person name="Shu S."/>
            <person name="Chapman J."/>
            <person name="Pitluck S."/>
            <person name="Schmutz J."/>
            <person name="Rokhsar D."/>
        </authorList>
    </citation>
    <scope>NUCLEOTIDE SEQUENCE</scope>
</reference>
<keyword evidence="2" id="KW-1185">Reference proteome</keyword>
<proteinExistence type="predicted"/>
<organism evidence="1 2">
    <name type="scientific">Citrus sinensis</name>
    <name type="common">Sweet orange</name>
    <name type="synonym">Citrus aurantium var. sinensis</name>
    <dbReference type="NCBI Taxonomy" id="2711"/>
    <lineage>
        <taxon>Eukaryota</taxon>
        <taxon>Viridiplantae</taxon>
        <taxon>Streptophyta</taxon>
        <taxon>Embryophyta</taxon>
        <taxon>Tracheophyta</taxon>
        <taxon>Spermatophyta</taxon>
        <taxon>Magnoliopsida</taxon>
        <taxon>eudicotyledons</taxon>
        <taxon>Gunneridae</taxon>
        <taxon>Pentapetalae</taxon>
        <taxon>rosids</taxon>
        <taxon>malvids</taxon>
        <taxon>Sapindales</taxon>
        <taxon>Rutaceae</taxon>
        <taxon>Aurantioideae</taxon>
        <taxon>Citrus</taxon>
    </lineage>
</organism>
<evidence type="ECO:0000313" key="1">
    <source>
        <dbReference type="EMBL" id="KDO56069.1"/>
    </source>
</evidence>
<dbReference type="EMBL" id="KK784976">
    <property type="protein sequence ID" value="KDO56069.1"/>
    <property type="molecule type" value="Genomic_DNA"/>
</dbReference>
<dbReference type="Proteomes" id="UP000027120">
    <property type="component" value="Unassembled WGS sequence"/>
</dbReference>
<evidence type="ECO:0000313" key="2">
    <source>
        <dbReference type="Proteomes" id="UP000027120"/>
    </source>
</evidence>
<dbReference type="AlphaFoldDB" id="A0A067ELL3"/>
<sequence length="71" mass="8036">MGFDSTTNSYKIVRVCELPRCGLLCRLPRSIVETKVYTLGTASWQVISLLCTILSTECICMWRHALVDLEP</sequence>
<protein>
    <submittedName>
        <fullName evidence="1">Uncharacterized protein</fullName>
    </submittedName>
</protein>
<gene>
    <name evidence="1" type="ORF">CISIN_1g035175mg</name>
</gene>